<keyword evidence="1" id="KW-0175">Coiled coil</keyword>
<dbReference type="AlphaFoldDB" id="A0A8T4KWE5"/>
<gene>
    <name evidence="2" type="ORF">J4478_04765</name>
</gene>
<dbReference type="Proteomes" id="UP000680185">
    <property type="component" value="Unassembled WGS sequence"/>
</dbReference>
<evidence type="ECO:0000256" key="1">
    <source>
        <dbReference type="SAM" id="Coils"/>
    </source>
</evidence>
<reference evidence="2" key="2">
    <citation type="submission" date="2021-05" db="EMBL/GenBank/DDBJ databases">
        <title>Protein family content uncovers lineage relationships and bacterial pathway maintenance mechanisms in DPANN archaea.</title>
        <authorList>
            <person name="Castelle C.J."/>
            <person name="Meheust R."/>
            <person name="Jaffe A.L."/>
            <person name="Seitz K."/>
            <person name="Gong X."/>
            <person name="Baker B.J."/>
            <person name="Banfield J.F."/>
        </authorList>
    </citation>
    <scope>NUCLEOTIDE SEQUENCE</scope>
    <source>
        <strain evidence="2">RIFCSPLOWO2_01_FULL_43_13</strain>
    </source>
</reference>
<feature type="coiled-coil region" evidence="1">
    <location>
        <begin position="372"/>
        <end position="399"/>
    </location>
</feature>
<dbReference type="EMBL" id="JAGVWB010000032">
    <property type="protein sequence ID" value="MBS3058681.1"/>
    <property type="molecule type" value="Genomic_DNA"/>
</dbReference>
<reference evidence="2" key="1">
    <citation type="submission" date="2021-03" db="EMBL/GenBank/DDBJ databases">
        <authorList>
            <person name="Jaffe A."/>
        </authorList>
    </citation>
    <scope>NUCLEOTIDE SEQUENCE</scope>
    <source>
        <strain evidence="2">RIFCSPLOWO2_01_FULL_43_13</strain>
    </source>
</reference>
<evidence type="ECO:0000313" key="3">
    <source>
        <dbReference type="Proteomes" id="UP000680185"/>
    </source>
</evidence>
<sequence length="478" mass="54312">MPSSQEKLFWLSRVSYAEEKREIVAEFSNLEEKRIKRFAFFPKAFFALRAGETRLVQEILSLYDGKRFQTRAHEGKVLEIHASTFSDLKKISSLLQQSLKQGLIIVEPERQFLLEKEWNYFDSFNQEGFGLEKACEHSMPGLRLEECAESLEKTISLLAVQDAKTLEKFIQQFAFAKALAIPAGFAPESIQEAAGIFIENAFFKNSFAIAKENSQSLEAFGESASGFFTNVSEIDFTMVWAGLLSNPSLNLGFETLNCNCCKPSSLQAENILPDSKALVKFLQNGFYFQSQNPAFAAEFHNSHERKQARLERMREWFLPSLPTGPFRNGEKALIPLPDALMLEREEKAEVMNEIHGLKWHCLARESFIAREIQALILRITQTEDKMLELEHNALKAQKVLCSIQLSESPEYTAGFFEKKCLEGLLKEVLKELNNPRSSFYSANLASALGALQCLKLAEFKQLAKIQGEKVRKRKTQAL</sequence>
<evidence type="ECO:0000313" key="2">
    <source>
        <dbReference type="EMBL" id="MBS3058681.1"/>
    </source>
</evidence>
<proteinExistence type="predicted"/>
<organism evidence="2 3">
    <name type="scientific">Candidatus Iainarchaeum sp</name>
    <dbReference type="NCBI Taxonomy" id="3101447"/>
    <lineage>
        <taxon>Archaea</taxon>
        <taxon>Candidatus Iainarchaeota</taxon>
        <taxon>Candidatus Iainarchaeia</taxon>
        <taxon>Candidatus Iainarchaeales</taxon>
        <taxon>Candidatus Iainarchaeaceae</taxon>
        <taxon>Candidatus Iainarchaeum</taxon>
    </lineage>
</organism>
<comment type="caution">
    <text evidence="2">The sequence shown here is derived from an EMBL/GenBank/DDBJ whole genome shotgun (WGS) entry which is preliminary data.</text>
</comment>
<accession>A0A8T4KWE5</accession>
<name>A0A8T4KWE5_9ARCH</name>
<protein>
    <submittedName>
        <fullName evidence="2">Uncharacterized protein</fullName>
    </submittedName>
</protein>